<comment type="caution">
    <text evidence="17">The sequence shown here is derived from an EMBL/GenBank/DDBJ whole genome shotgun (WGS) entry which is preliminary data.</text>
</comment>
<evidence type="ECO:0000256" key="11">
    <source>
        <dbReference type="ARBA" id="ARBA00022989"/>
    </source>
</evidence>
<keyword evidence="11 15" id="KW-1133">Transmembrane helix</keyword>
<evidence type="ECO:0000259" key="16">
    <source>
        <dbReference type="PROSITE" id="PS50109"/>
    </source>
</evidence>
<dbReference type="Gene3D" id="3.30.450.20">
    <property type="entry name" value="PAS domain"/>
    <property type="match status" value="2"/>
</dbReference>
<keyword evidence="13 15" id="KW-0472">Membrane</keyword>
<dbReference type="InterPro" id="IPR029151">
    <property type="entry name" value="Sensor-like_sf"/>
</dbReference>
<evidence type="ECO:0000256" key="14">
    <source>
        <dbReference type="SAM" id="Coils"/>
    </source>
</evidence>
<dbReference type="CDD" id="cd12914">
    <property type="entry name" value="PDC1_DGC_like"/>
    <property type="match status" value="1"/>
</dbReference>
<keyword evidence="9" id="KW-0418">Kinase</keyword>
<protein>
    <recommendedName>
        <fullName evidence="3">histidine kinase</fullName>
        <ecNumber evidence="3">2.7.13.3</ecNumber>
    </recommendedName>
</protein>
<proteinExistence type="predicted"/>
<dbReference type="PRINTS" id="PR00344">
    <property type="entry name" value="BCTRLSENSOR"/>
</dbReference>
<evidence type="ECO:0000313" key="17">
    <source>
        <dbReference type="EMBL" id="MFC2967114.1"/>
    </source>
</evidence>
<dbReference type="EC" id="2.7.13.3" evidence="3"/>
<evidence type="ECO:0000256" key="1">
    <source>
        <dbReference type="ARBA" id="ARBA00000085"/>
    </source>
</evidence>
<evidence type="ECO:0000256" key="8">
    <source>
        <dbReference type="ARBA" id="ARBA00022741"/>
    </source>
</evidence>
<dbReference type="InterPro" id="IPR004358">
    <property type="entry name" value="Sig_transdc_His_kin-like_C"/>
</dbReference>
<keyword evidence="6" id="KW-0808">Transferase</keyword>
<dbReference type="Gene3D" id="6.10.250.3020">
    <property type="match status" value="1"/>
</dbReference>
<dbReference type="CDD" id="cd00082">
    <property type="entry name" value="HisKA"/>
    <property type="match status" value="1"/>
</dbReference>
<dbReference type="PROSITE" id="PS50109">
    <property type="entry name" value="HIS_KIN"/>
    <property type="match status" value="1"/>
</dbReference>
<dbReference type="Gene3D" id="1.10.287.130">
    <property type="match status" value="1"/>
</dbReference>
<dbReference type="InterPro" id="IPR036890">
    <property type="entry name" value="HATPase_C_sf"/>
</dbReference>
<feature type="domain" description="Histidine kinase" evidence="16">
    <location>
        <begin position="361"/>
        <end position="581"/>
    </location>
</feature>
<accession>A0ABV7ACR0</accession>
<comment type="catalytic activity">
    <reaction evidence="1">
        <text>ATP + protein L-histidine = ADP + protein N-phospho-L-histidine.</text>
        <dbReference type="EC" id="2.7.13.3"/>
    </reaction>
</comment>
<feature type="transmembrane region" description="Helical" evidence="15">
    <location>
        <begin position="7"/>
        <end position="28"/>
    </location>
</feature>
<evidence type="ECO:0000256" key="10">
    <source>
        <dbReference type="ARBA" id="ARBA00022840"/>
    </source>
</evidence>
<dbReference type="InterPro" id="IPR017055">
    <property type="entry name" value="Sig_transdc_His_kinase_DctB"/>
</dbReference>
<dbReference type="GO" id="GO:0005524">
    <property type="term" value="F:ATP binding"/>
    <property type="evidence" value="ECO:0007669"/>
    <property type="project" value="UniProtKB-KW"/>
</dbReference>
<keyword evidence="8" id="KW-0547">Nucleotide-binding</keyword>
<dbReference type="PIRSF" id="PIRSF036431">
    <property type="entry name" value="STHK_DctB"/>
    <property type="match status" value="1"/>
</dbReference>
<keyword evidence="10 17" id="KW-0067">ATP-binding</keyword>
<dbReference type="Proteomes" id="UP001595443">
    <property type="component" value="Unassembled WGS sequence"/>
</dbReference>
<evidence type="ECO:0000256" key="15">
    <source>
        <dbReference type="SAM" id="Phobius"/>
    </source>
</evidence>
<keyword evidence="7 15" id="KW-0812">Transmembrane</keyword>
<evidence type="ECO:0000256" key="13">
    <source>
        <dbReference type="ARBA" id="ARBA00023136"/>
    </source>
</evidence>
<dbReference type="RefSeq" id="WP_377831755.1">
    <property type="nucleotide sequence ID" value="NZ_JBHRSK010000004.1"/>
</dbReference>
<dbReference type="SUPFAM" id="SSF55874">
    <property type="entry name" value="ATPase domain of HSP90 chaperone/DNA topoisomerase II/histidine kinase"/>
    <property type="match status" value="1"/>
</dbReference>
<evidence type="ECO:0000256" key="12">
    <source>
        <dbReference type="ARBA" id="ARBA00023012"/>
    </source>
</evidence>
<dbReference type="SMART" id="SM00387">
    <property type="entry name" value="HATPase_c"/>
    <property type="match status" value="1"/>
</dbReference>
<evidence type="ECO:0000256" key="6">
    <source>
        <dbReference type="ARBA" id="ARBA00022679"/>
    </source>
</evidence>
<gene>
    <name evidence="17" type="ORF">ACFOES_03335</name>
</gene>
<keyword evidence="18" id="KW-1185">Reference proteome</keyword>
<evidence type="ECO:0000256" key="7">
    <source>
        <dbReference type="ARBA" id="ARBA00022692"/>
    </source>
</evidence>
<keyword evidence="4" id="KW-1003">Cell membrane</keyword>
<dbReference type="Pfam" id="PF02743">
    <property type="entry name" value="dCache_1"/>
    <property type="match status" value="1"/>
</dbReference>
<evidence type="ECO:0000256" key="9">
    <source>
        <dbReference type="ARBA" id="ARBA00022777"/>
    </source>
</evidence>
<keyword evidence="12" id="KW-0902">Two-component regulatory system</keyword>
<dbReference type="InterPro" id="IPR003594">
    <property type="entry name" value="HATPase_dom"/>
</dbReference>
<dbReference type="Gene3D" id="3.30.565.10">
    <property type="entry name" value="Histidine kinase-like ATPase, C-terminal domain"/>
    <property type="match status" value="1"/>
</dbReference>
<reference evidence="18" key="1">
    <citation type="journal article" date="2019" name="Int. J. Syst. Evol. Microbiol.">
        <title>The Global Catalogue of Microorganisms (GCM) 10K type strain sequencing project: providing services to taxonomists for standard genome sequencing and annotation.</title>
        <authorList>
            <consortium name="The Broad Institute Genomics Platform"/>
            <consortium name="The Broad Institute Genome Sequencing Center for Infectious Disease"/>
            <person name="Wu L."/>
            <person name="Ma J."/>
        </authorList>
    </citation>
    <scope>NUCLEOTIDE SEQUENCE [LARGE SCALE GENOMIC DNA]</scope>
    <source>
        <strain evidence="18">KCTC 62192</strain>
    </source>
</reference>
<evidence type="ECO:0000256" key="5">
    <source>
        <dbReference type="ARBA" id="ARBA00022553"/>
    </source>
</evidence>
<sequence>MRLRNLLIYLLLPIAGAVGLFMLSHGYFRSEELARAEGRLSLYRSTVVAELQRFSHLTYVLARDPYVIATAGGASAATLNRRLAAFSDKAGLDAIYVMRPDGETISASNAGTASSFIGHNYSFRPYFRDAVAGRQGRFYGIGSTTGQPGYFIADAVRDSGGRIIGVIAIKLGLSGLEQAWRAAGESVLLANSDGVVLLASEKAWRYRTLGPLDADQRRRIVAARQFAGQTLPALDWRPAADHAARIGGAEMIHVTASDLPHHWVLHYFASEEPAYTRSWLVTGAAVILAGAFVLVTQLRRTARIGAALRRSEAEEAGLRRANAQLAVEIEERRAAERRLQRTQDELARTGRLAALGELAASVTHELGQPIAAMSNHLAAAEMSGKAGPELIGRISGLVARMEGITRQLKFFARTEGAEIGEVDLRAAMRAALALVAPNIEAAGVALETEFPEAPVIVRGNQLRLEQVMTNLLRNAVDAMEDSAERRLGVTIGTEAGAGSGTGAGTGAGTGWFAVADRGHGLGDTSLADLQEPFVTSRESGRGMGLGLSISAAIVREHHGSMQAANRPGGGAVFRIAIPLAVAEDTAEETAA</sequence>
<evidence type="ECO:0000256" key="3">
    <source>
        <dbReference type="ARBA" id="ARBA00012438"/>
    </source>
</evidence>
<name>A0ABV7ACR0_9RHOB</name>
<dbReference type="PANTHER" id="PTHR43065">
    <property type="entry name" value="SENSOR HISTIDINE KINASE"/>
    <property type="match status" value="1"/>
</dbReference>
<dbReference type="EMBL" id="JBHRSK010000004">
    <property type="protein sequence ID" value="MFC2967114.1"/>
    <property type="molecule type" value="Genomic_DNA"/>
</dbReference>
<feature type="coiled-coil region" evidence="14">
    <location>
        <begin position="318"/>
        <end position="352"/>
    </location>
</feature>
<evidence type="ECO:0000313" key="18">
    <source>
        <dbReference type="Proteomes" id="UP001595443"/>
    </source>
</evidence>
<dbReference type="SUPFAM" id="SSF103190">
    <property type="entry name" value="Sensory domain-like"/>
    <property type="match status" value="1"/>
</dbReference>
<dbReference type="Pfam" id="PF02518">
    <property type="entry name" value="HATPase_c"/>
    <property type="match status" value="1"/>
</dbReference>
<dbReference type="InterPro" id="IPR033479">
    <property type="entry name" value="dCache_1"/>
</dbReference>
<dbReference type="SUPFAM" id="SSF47384">
    <property type="entry name" value="Homodimeric domain of signal transducing histidine kinase"/>
    <property type="match status" value="1"/>
</dbReference>
<dbReference type="SMART" id="SM00388">
    <property type="entry name" value="HisKA"/>
    <property type="match status" value="1"/>
</dbReference>
<comment type="subcellular location">
    <subcellularLocation>
        <location evidence="2">Cell membrane</location>
        <topology evidence="2">Multi-pass membrane protein</topology>
    </subcellularLocation>
</comment>
<keyword evidence="14" id="KW-0175">Coiled coil</keyword>
<dbReference type="InterPro" id="IPR005467">
    <property type="entry name" value="His_kinase_dom"/>
</dbReference>
<evidence type="ECO:0000256" key="2">
    <source>
        <dbReference type="ARBA" id="ARBA00004651"/>
    </source>
</evidence>
<organism evidence="17 18">
    <name type="scientific">Acidimangrovimonas pyrenivorans</name>
    <dbReference type="NCBI Taxonomy" id="2030798"/>
    <lineage>
        <taxon>Bacteria</taxon>
        <taxon>Pseudomonadati</taxon>
        <taxon>Pseudomonadota</taxon>
        <taxon>Alphaproteobacteria</taxon>
        <taxon>Rhodobacterales</taxon>
        <taxon>Paracoccaceae</taxon>
        <taxon>Acidimangrovimonas</taxon>
    </lineage>
</organism>
<evidence type="ECO:0000256" key="4">
    <source>
        <dbReference type="ARBA" id="ARBA00022475"/>
    </source>
</evidence>
<dbReference type="InterPro" id="IPR003661">
    <property type="entry name" value="HisK_dim/P_dom"/>
</dbReference>
<dbReference type="PANTHER" id="PTHR43065:SF46">
    <property type="entry name" value="C4-DICARBOXYLATE TRANSPORT SENSOR PROTEIN DCTB"/>
    <property type="match status" value="1"/>
</dbReference>
<keyword evidence="5" id="KW-0597">Phosphoprotein</keyword>
<dbReference type="InterPro" id="IPR036097">
    <property type="entry name" value="HisK_dim/P_sf"/>
</dbReference>